<comment type="caution">
    <text evidence="2">The sequence shown here is derived from an EMBL/GenBank/DDBJ whole genome shotgun (WGS) entry which is preliminary data.</text>
</comment>
<dbReference type="InterPro" id="IPR036390">
    <property type="entry name" value="WH_DNA-bd_sf"/>
</dbReference>
<evidence type="ECO:0000259" key="1">
    <source>
        <dbReference type="Pfam" id="PF03551"/>
    </source>
</evidence>
<dbReference type="InterPro" id="IPR052509">
    <property type="entry name" value="Metal_resp_DNA-bind_regulator"/>
</dbReference>
<gene>
    <name evidence="2" type="ORF">IAD31_05200</name>
</gene>
<proteinExistence type="predicted"/>
<dbReference type="InterPro" id="IPR036388">
    <property type="entry name" value="WH-like_DNA-bd_sf"/>
</dbReference>
<reference evidence="2" key="1">
    <citation type="submission" date="2020-10" db="EMBL/GenBank/DDBJ databases">
        <authorList>
            <person name="Gilroy R."/>
        </authorList>
    </citation>
    <scope>NUCLEOTIDE SEQUENCE</scope>
    <source>
        <strain evidence="2">ChiGjej2B2-12916</strain>
    </source>
</reference>
<organism evidence="2 3">
    <name type="scientific">Candidatus Enterenecus faecium</name>
    <dbReference type="NCBI Taxonomy" id="2840780"/>
    <lineage>
        <taxon>Bacteria</taxon>
        <taxon>Bacillati</taxon>
        <taxon>Bacillota</taxon>
        <taxon>Clostridia</taxon>
        <taxon>Eubacteriales</taxon>
        <taxon>Candidatus Enterenecus</taxon>
    </lineage>
</organism>
<dbReference type="Gene3D" id="1.10.10.10">
    <property type="entry name" value="Winged helix-like DNA-binding domain superfamily/Winged helix DNA-binding domain"/>
    <property type="match status" value="1"/>
</dbReference>
<dbReference type="InterPro" id="IPR005149">
    <property type="entry name" value="Tscrpt_reg_PadR_N"/>
</dbReference>
<protein>
    <submittedName>
        <fullName evidence="2">Helix-turn-helix transcriptional regulator</fullName>
    </submittedName>
</protein>
<dbReference type="Pfam" id="PF03551">
    <property type="entry name" value="PadR"/>
    <property type="match status" value="1"/>
</dbReference>
<dbReference type="SUPFAM" id="SSF46785">
    <property type="entry name" value="Winged helix' DNA-binding domain"/>
    <property type="match status" value="1"/>
</dbReference>
<dbReference type="PANTHER" id="PTHR33169">
    <property type="entry name" value="PADR-FAMILY TRANSCRIPTIONAL REGULATOR"/>
    <property type="match status" value="1"/>
</dbReference>
<dbReference type="PANTHER" id="PTHR33169:SF14">
    <property type="entry name" value="TRANSCRIPTIONAL REGULATOR RV3488"/>
    <property type="match status" value="1"/>
</dbReference>
<dbReference type="AlphaFoldDB" id="A0A9D0YUF0"/>
<dbReference type="Proteomes" id="UP000886879">
    <property type="component" value="Unassembled WGS sequence"/>
</dbReference>
<evidence type="ECO:0000313" key="2">
    <source>
        <dbReference type="EMBL" id="HIQ60973.1"/>
    </source>
</evidence>
<feature type="domain" description="Transcription regulator PadR N-terminal" evidence="1">
    <location>
        <begin position="16"/>
        <end position="90"/>
    </location>
</feature>
<dbReference type="EMBL" id="DVFO01000048">
    <property type="protein sequence ID" value="HIQ60973.1"/>
    <property type="molecule type" value="Genomic_DNA"/>
</dbReference>
<name>A0A9D0YUF0_9FIRM</name>
<evidence type="ECO:0000313" key="3">
    <source>
        <dbReference type="Proteomes" id="UP000886879"/>
    </source>
</evidence>
<reference evidence="2" key="2">
    <citation type="journal article" date="2021" name="PeerJ">
        <title>Extensive microbial diversity within the chicken gut microbiome revealed by metagenomics and culture.</title>
        <authorList>
            <person name="Gilroy R."/>
            <person name="Ravi A."/>
            <person name="Getino M."/>
            <person name="Pursley I."/>
            <person name="Horton D.L."/>
            <person name="Alikhan N.F."/>
            <person name="Baker D."/>
            <person name="Gharbi K."/>
            <person name="Hall N."/>
            <person name="Watson M."/>
            <person name="Adriaenssens E.M."/>
            <person name="Foster-Nyarko E."/>
            <person name="Jarju S."/>
            <person name="Secka A."/>
            <person name="Antonio M."/>
            <person name="Oren A."/>
            <person name="Chaudhuri R.R."/>
            <person name="La Ragione R."/>
            <person name="Hildebrand F."/>
            <person name="Pallen M.J."/>
        </authorList>
    </citation>
    <scope>NUCLEOTIDE SEQUENCE</scope>
    <source>
        <strain evidence="2">ChiGjej2B2-12916</strain>
    </source>
</reference>
<sequence>MELDKSLVSGSMGLLVMKLLEEKDMYGYQMIEELKKRSDDTFHLKAGSLYPLLHGLEEKGCVCAYEQDAAAGKPRRYYHLTEQGHRTLQEKEESWNQYARAVNQVLKGGACCVAG</sequence>
<accession>A0A9D0YUF0</accession>